<evidence type="ECO:0000256" key="1">
    <source>
        <dbReference type="SAM" id="Phobius"/>
    </source>
</evidence>
<dbReference type="RefSeq" id="WP_152750996.1">
    <property type="nucleotide sequence ID" value="NZ_JBLZPT010000017.1"/>
</dbReference>
<reference evidence="2 3" key="1">
    <citation type="submission" date="2019-09" db="EMBL/GenBank/DDBJ databases">
        <title>The draft genomes of Allium pathogen Pseudomonas sp.</title>
        <authorList>
            <person name="Fujikawa T."/>
            <person name="Sawada H."/>
        </authorList>
    </citation>
    <scope>NUCLEOTIDE SEQUENCE [LARGE SCALE GENOMIC DNA]</scope>
    <source>
        <strain evidence="2 3">MAFF 730085</strain>
    </source>
</reference>
<evidence type="ECO:0000313" key="2">
    <source>
        <dbReference type="EMBL" id="MPQ86456.1"/>
    </source>
</evidence>
<sequence length="211" mass="23658">MTHLMRPLILLIPIFFATSIYFLYINIEPDNLSVHIGKPYDDVVRDSTFPVKAKTALYPGNPPHPSSTWISSQVAIKFDDSQYGFELPPTKFGAITYDEGKVSNITTSPMLQAVPFIELTSLLEGIQSTLKKSGWSAQNANDHSWLITTTELQKKSLQKELFEQVAIVVLGTPHNSTLAINVKCYERCSERNPATAKYLIDISIGRNYFSK</sequence>
<keyword evidence="1" id="KW-0472">Membrane</keyword>
<evidence type="ECO:0000313" key="3">
    <source>
        <dbReference type="Proteomes" id="UP000325438"/>
    </source>
</evidence>
<dbReference type="AlphaFoldDB" id="A0A5N7JYT8"/>
<keyword evidence="1" id="KW-0812">Transmembrane</keyword>
<accession>A0A5N7JYT8</accession>
<name>A0A5N7JYT8_9PSED</name>
<protein>
    <submittedName>
        <fullName evidence="2">Uncharacterized protein</fullName>
    </submittedName>
</protein>
<organism evidence="2 3">
    <name type="scientific">Pseudomonas kitaguniensis</name>
    <dbReference type="NCBI Taxonomy" id="2607908"/>
    <lineage>
        <taxon>Bacteria</taxon>
        <taxon>Pseudomonadati</taxon>
        <taxon>Pseudomonadota</taxon>
        <taxon>Gammaproteobacteria</taxon>
        <taxon>Pseudomonadales</taxon>
        <taxon>Pseudomonadaceae</taxon>
        <taxon>Pseudomonas</taxon>
    </lineage>
</organism>
<dbReference type="Proteomes" id="UP000325438">
    <property type="component" value="Unassembled WGS sequence"/>
</dbReference>
<feature type="transmembrane region" description="Helical" evidence="1">
    <location>
        <begin position="7"/>
        <end position="25"/>
    </location>
</feature>
<comment type="caution">
    <text evidence="2">The sequence shown here is derived from an EMBL/GenBank/DDBJ whole genome shotgun (WGS) entry which is preliminary data.</text>
</comment>
<keyword evidence="1" id="KW-1133">Transmembrane helix</keyword>
<gene>
    <name evidence="2" type="ORF">F0170_22225</name>
</gene>
<dbReference type="EMBL" id="VUBA01000153">
    <property type="protein sequence ID" value="MPQ86456.1"/>
    <property type="molecule type" value="Genomic_DNA"/>
</dbReference>
<proteinExistence type="predicted"/>